<evidence type="ECO:0000313" key="2">
    <source>
        <dbReference type="Proteomes" id="UP001223144"/>
    </source>
</evidence>
<sequence>MTPRPQALYDAVRDASGWTPPLDLARYLARQALAECQSADIHDPAAMIRAAVSLESRLRHLLDALDAEDGAR</sequence>
<gene>
    <name evidence="1" type="ORF">QCN29_26880</name>
</gene>
<evidence type="ECO:0000313" key="1">
    <source>
        <dbReference type="EMBL" id="MDH2392337.1"/>
    </source>
</evidence>
<keyword evidence="2" id="KW-1185">Reference proteome</keyword>
<dbReference type="EMBL" id="JARWBG010000040">
    <property type="protein sequence ID" value="MDH2392337.1"/>
    <property type="molecule type" value="Genomic_DNA"/>
</dbReference>
<name>A0ABT6HUE9_9ACTN</name>
<organism evidence="1 2">
    <name type="scientific">Streptomyces chengmaiensis</name>
    <dbReference type="NCBI Taxonomy" id="3040919"/>
    <lineage>
        <taxon>Bacteria</taxon>
        <taxon>Bacillati</taxon>
        <taxon>Actinomycetota</taxon>
        <taxon>Actinomycetes</taxon>
        <taxon>Kitasatosporales</taxon>
        <taxon>Streptomycetaceae</taxon>
        <taxon>Streptomyces</taxon>
    </lineage>
</organism>
<comment type="caution">
    <text evidence="1">The sequence shown here is derived from an EMBL/GenBank/DDBJ whole genome shotgun (WGS) entry which is preliminary data.</text>
</comment>
<protein>
    <submittedName>
        <fullName evidence="1">Uncharacterized protein</fullName>
    </submittedName>
</protein>
<accession>A0ABT6HUE9</accession>
<dbReference type="RefSeq" id="WP_279931386.1">
    <property type="nucleotide sequence ID" value="NZ_JARWBG010000040.1"/>
</dbReference>
<reference evidence="1 2" key="1">
    <citation type="submission" date="2023-04" db="EMBL/GenBank/DDBJ databases">
        <title>Streptomyces chengmaiensis sp. nov. isolated from the stem of mangrove plant in Hainan.</title>
        <authorList>
            <person name="Huang X."/>
            <person name="Zhou S."/>
            <person name="Chu X."/>
            <person name="Xie Y."/>
            <person name="Lin Y."/>
        </authorList>
    </citation>
    <scope>NUCLEOTIDE SEQUENCE [LARGE SCALE GENOMIC DNA]</scope>
    <source>
        <strain evidence="1 2">HNM0663</strain>
    </source>
</reference>
<dbReference type="Proteomes" id="UP001223144">
    <property type="component" value="Unassembled WGS sequence"/>
</dbReference>
<proteinExistence type="predicted"/>